<keyword evidence="3" id="KW-0505">Motor protein</keyword>
<evidence type="ECO:0000256" key="3">
    <source>
        <dbReference type="PROSITE-ProRule" id="PRU00782"/>
    </source>
</evidence>
<dbReference type="PANTHER" id="PTHR13140">
    <property type="entry name" value="MYOSIN"/>
    <property type="match status" value="1"/>
</dbReference>
<dbReference type="GO" id="GO:0005524">
    <property type="term" value="F:ATP binding"/>
    <property type="evidence" value="ECO:0007669"/>
    <property type="project" value="UniProtKB-UniRule"/>
</dbReference>
<gene>
    <name evidence="5" type="ORF">AFUS01_LOCUS22321</name>
</gene>
<keyword evidence="2 3" id="KW-0067">ATP-binding</keyword>
<sequence>MERRSEKGKDDKDQSRLDDLTKLEEITLDRVLDCLINRFNLGCYYTFAGSVLISLNPCLKNVERVGIPWSGEENSPHVYSIGRRCKDNLRRVGSDQIVVVSGDSGAGKTTVTQQLLCYFIENSDVGLSSPITHDGLERRIYCATQILEAFGNASTVANPNSSRFGRLVQIIYGNQKGTTDWNILGARIDTCLLEKHRVSKCGPNERNFHIFYYILMASQHNFFNLENIVKNLALDGLEIGSKLESFIPEDFKQSLRSTDADGFKIFYDSIRTLNMVSEIYSVFEIMYGLMILSSLKFVAINSEEKENDPYINHSQNTFNSRYFRVDCDSICKKVIQSVFKIDFEALEDSLVARIFSAGRRKSSIRKPCETIKECNERLSAFVTTIYDKIFNHILHRLNSLLGCSNNLMNTSSSNMEKLDRGVKSVSLLDLYGFENLKANHLEQLCINYANERLQQVHISHLRNYIVESVDDDEKGLESLNIFNQVEMQTISRLDGLHRYVFSTLDETCVLNRPQTDAQVFSRMVEVFKGNSFMRSGRLHDENYPFIVQHYASTVTYDLRGMVDKNRDYIPPEFLDLLRLSQNHVVASIFKVKTSNESNFNLKEGGNSHKIRREKTILQHFKASVESLVCRLETSKSNSQDVHFIRCIRPNDTLEYGKIQRKLVEQQLYSCGIVDVIRITGNGYPVRLPVQKFVRKFHPLIRRCFNSCFNRGDEARLNLDTCDFKFGKTQIFLTESTWEFLNILNAFVVKRSTKILQQFWRNELAKRALAREELLVLQELCSVNLLQDLVSNDNTMEHSFGSDHGTAHNLSLTKIETTLLNSLPCKITMRRKKKPVQRNAIYTHVPRSALSEFNSMVHTNKRKDIVSKRFVYESPVRFYVKKTTLSHNHLLPRRFLPKGIMDAFDDSNIM</sequence>
<dbReference type="Proteomes" id="UP000708208">
    <property type="component" value="Unassembled WGS sequence"/>
</dbReference>
<dbReference type="GO" id="GO:0016020">
    <property type="term" value="C:membrane"/>
    <property type="evidence" value="ECO:0007669"/>
    <property type="project" value="TreeGrafter"/>
</dbReference>
<protein>
    <recommendedName>
        <fullName evidence="4">Myosin motor domain-containing protein</fullName>
    </recommendedName>
</protein>
<reference evidence="5" key="1">
    <citation type="submission" date="2021-06" db="EMBL/GenBank/DDBJ databases">
        <authorList>
            <person name="Hodson N. C."/>
            <person name="Mongue J. A."/>
            <person name="Jaron S. K."/>
        </authorList>
    </citation>
    <scope>NUCLEOTIDE SEQUENCE</scope>
</reference>
<comment type="caution">
    <text evidence="5">The sequence shown here is derived from an EMBL/GenBank/DDBJ whole genome shotgun (WGS) entry which is preliminary data.</text>
</comment>
<keyword evidence="3" id="KW-0518">Myosin</keyword>
<proteinExistence type="inferred from homology"/>
<evidence type="ECO:0000259" key="4">
    <source>
        <dbReference type="PROSITE" id="PS51456"/>
    </source>
</evidence>
<dbReference type="OrthoDB" id="6108017at2759"/>
<evidence type="ECO:0000256" key="1">
    <source>
        <dbReference type="ARBA" id="ARBA00022741"/>
    </source>
</evidence>
<feature type="domain" description="Myosin motor" evidence="4">
    <location>
        <begin position="15"/>
        <end position="745"/>
    </location>
</feature>
<evidence type="ECO:0000313" key="6">
    <source>
        <dbReference type="Proteomes" id="UP000708208"/>
    </source>
</evidence>
<organism evidence="5 6">
    <name type="scientific">Allacma fusca</name>
    <dbReference type="NCBI Taxonomy" id="39272"/>
    <lineage>
        <taxon>Eukaryota</taxon>
        <taxon>Metazoa</taxon>
        <taxon>Ecdysozoa</taxon>
        <taxon>Arthropoda</taxon>
        <taxon>Hexapoda</taxon>
        <taxon>Collembola</taxon>
        <taxon>Symphypleona</taxon>
        <taxon>Sminthuridae</taxon>
        <taxon>Allacma</taxon>
    </lineage>
</organism>
<dbReference type="PANTHER" id="PTHR13140:SF289">
    <property type="entry name" value="UNCONVENTIONAL MYOSIN-XIX"/>
    <property type="match status" value="1"/>
</dbReference>
<dbReference type="GO" id="GO:0016459">
    <property type="term" value="C:myosin complex"/>
    <property type="evidence" value="ECO:0007669"/>
    <property type="project" value="UniProtKB-KW"/>
</dbReference>
<dbReference type="SMART" id="SM00242">
    <property type="entry name" value="MYSc"/>
    <property type="match status" value="1"/>
</dbReference>
<dbReference type="GO" id="GO:0051015">
    <property type="term" value="F:actin filament binding"/>
    <property type="evidence" value="ECO:0007669"/>
    <property type="project" value="TreeGrafter"/>
</dbReference>
<dbReference type="AlphaFoldDB" id="A0A8J2KCZ8"/>
<dbReference type="GO" id="GO:0005737">
    <property type="term" value="C:cytoplasm"/>
    <property type="evidence" value="ECO:0007669"/>
    <property type="project" value="TreeGrafter"/>
</dbReference>
<dbReference type="PROSITE" id="PS51456">
    <property type="entry name" value="MYOSIN_MOTOR"/>
    <property type="match status" value="1"/>
</dbReference>
<dbReference type="GO" id="GO:0007015">
    <property type="term" value="P:actin filament organization"/>
    <property type="evidence" value="ECO:0007669"/>
    <property type="project" value="TreeGrafter"/>
</dbReference>
<feature type="binding site" evidence="3">
    <location>
        <begin position="102"/>
        <end position="109"/>
    </location>
    <ligand>
        <name>ATP</name>
        <dbReference type="ChEBI" id="CHEBI:30616"/>
    </ligand>
</feature>
<evidence type="ECO:0000256" key="2">
    <source>
        <dbReference type="ARBA" id="ARBA00022840"/>
    </source>
</evidence>
<dbReference type="GO" id="GO:0000146">
    <property type="term" value="F:microfilament motor activity"/>
    <property type="evidence" value="ECO:0007669"/>
    <property type="project" value="TreeGrafter"/>
</dbReference>
<dbReference type="Pfam" id="PF00063">
    <property type="entry name" value="Myosin_head"/>
    <property type="match status" value="1"/>
</dbReference>
<name>A0A8J2KCZ8_9HEXA</name>
<dbReference type="InterPro" id="IPR001609">
    <property type="entry name" value="Myosin_head_motor_dom-like"/>
</dbReference>
<keyword evidence="6" id="KW-1185">Reference proteome</keyword>
<accession>A0A8J2KCZ8</accession>
<dbReference type="EMBL" id="CAJVCH010258756">
    <property type="protein sequence ID" value="CAG7733903.1"/>
    <property type="molecule type" value="Genomic_DNA"/>
</dbReference>
<comment type="caution">
    <text evidence="3">Lacks conserved residue(s) required for the propagation of feature annotation.</text>
</comment>
<keyword evidence="3" id="KW-0009">Actin-binding</keyword>
<comment type="similarity">
    <text evidence="3">Belongs to the TRAFAC class myosin-kinesin ATPase superfamily. Myosin family.</text>
</comment>
<keyword evidence="1 3" id="KW-0547">Nucleotide-binding</keyword>
<dbReference type="CDD" id="cd00124">
    <property type="entry name" value="MYSc"/>
    <property type="match status" value="1"/>
</dbReference>
<evidence type="ECO:0000313" key="5">
    <source>
        <dbReference type="EMBL" id="CAG7733903.1"/>
    </source>
</evidence>